<feature type="compositionally biased region" description="Acidic residues" evidence="2">
    <location>
        <begin position="284"/>
        <end position="297"/>
    </location>
</feature>
<feature type="region of interest" description="Disordered" evidence="2">
    <location>
        <begin position="144"/>
        <end position="222"/>
    </location>
</feature>
<accession>A0A7I8VF91</accession>
<organism evidence="3 4">
    <name type="scientific">Dimorphilus gyrociliatus</name>
    <dbReference type="NCBI Taxonomy" id="2664684"/>
    <lineage>
        <taxon>Eukaryota</taxon>
        <taxon>Metazoa</taxon>
        <taxon>Spiralia</taxon>
        <taxon>Lophotrochozoa</taxon>
        <taxon>Annelida</taxon>
        <taxon>Polychaeta</taxon>
        <taxon>Polychaeta incertae sedis</taxon>
        <taxon>Dinophilidae</taxon>
        <taxon>Dimorphilus</taxon>
    </lineage>
</organism>
<evidence type="ECO:0000256" key="2">
    <source>
        <dbReference type="SAM" id="MobiDB-lite"/>
    </source>
</evidence>
<feature type="compositionally biased region" description="Basic and acidic residues" evidence="2">
    <location>
        <begin position="211"/>
        <end position="222"/>
    </location>
</feature>
<reference evidence="3 4" key="1">
    <citation type="submission" date="2020-08" db="EMBL/GenBank/DDBJ databases">
        <authorList>
            <person name="Hejnol A."/>
        </authorList>
    </citation>
    <scope>NUCLEOTIDE SEQUENCE [LARGE SCALE GENOMIC DNA]</scope>
</reference>
<feature type="region of interest" description="Disordered" evidence="2">
    <location>
        <begin position="273"/>
        <end position="297"/>
    </location>
</feature>
<sequence>MESVSPKQGILKEELATLRAKWNFKMKELDYKMRNGTEISDSDRLSADNAYLVRHLGDALSLAISDVVEKRPADPISFLSCCLRKYAEDKRKTFEEDVRKLEMELILEEQNLVREERKVQRIEEAAYEKENERRKMLYVQREQEMEASLSASPRLSEGQLDHEDGENNQTPMIDEPYPSPTTRRRSNASDLYTIKEDEKNNKNSNQTSAAEEGKVDRELTADDAEAIEKSKLQIEEVKEVTDDLIANMSSENRQISIAGVEQAELEAIAEVETMDENNKGVGEEKDEGEEAEVEERK</sequence>
<evidence type="ECO:0000256" key="1">
    <source>
        <dbReference type="SAM" id="Coils"/>
    </source>
</evidence>
<evidence type="ECO:0000313" key="4">
    <source>
        <dbReference type="Proteomes" id="UP000549394"/>
    </source>
</evidence>
<dbReference type="Proteomes" id="UP000549394">
    <property type="component" value="Unassembled WGS sequence"/>
</dbReference>
<dbReference type="CDD" id="cd22966">
    <property type="entry name" value="DD_DYDC-like"/>
    <property type="match status" value="1"/>
</dbReference>
<keyword evidence="1" id="KW-0175">Coiled coil</keyword>
<keyword evidence="4" id="KW-1185">Reference proteome</keyword>
<evidence type="ECO:0000313" key="3">
    <source>
        <dbReference type="EMBL" id="CAD5114858.1"/>
    </source>
</evidence>
<proteinExistence type="predicted"/>
<protein>
    <submittedName>
        <fullName evidence="3">DgyrCDS3893</fullName>
    </submittedName>
</protein>
<dbReference type="AlphaFoldDB" id="A0A7I8VF91"/>
<gene>
    <name evidence="3" type="ORF">DGYR_LOCUS3663</name>
</gene>
<dbReference type="EMBL" id="CAJFCJ010000005">
    <property type="protein sequence ID" value="CAD5114858.1"/>
    <property type="molecule type" value="Genomic_DNA"/>
</dbReference>
<feature type="coiled-coil region" evidence="1">
    <location>
        <begin position="84"/>
        <end position="132"/>
    </location>
</feature>
<dbReference type="OrthoDB" id="432281at2759"/>
<name>A0A7I8VF91_9ANNE</name>
<comment type="caution">
    <text evidence="3">The sequence shown here is derived from an EMBL/GenBank/DDBJ whole genome shotgun (WGS) entry which is preliminary data.</text>
</comment>
<dbReference type="InterPro" id="IPR049630">
    <property type="entry name" value="DYDC-like_DD"/>
</dbReference>